<dbReference type="InterPro" id="IPR001375">
    <property type="entry name" value="Peptidase_S9_cat"/>
</dbReference>
<dbReference type="PROSITE" id="PS51194">
    <property type="entry name" value="HELICASE_CTER"/>
    <property type="match status" value="1"/>
</dbReference>
<feature type="region of interest" description="Disordered" evidence="27">
    <location>
        <begin position="1756"/>
        <end position="1775"/>
    </location>
</feature>
<evidence type="ECO:0000256" key="11">
    <source>
        <dbReference type="ARBA" id="ARBA00022553"/>
    </source>
</evidence>
<evidence type="ECO:0000256" key="10">
    <source>
        <dbReference type="ARBA" id="ARBA00022525"/>
    </source>
</evidence>
<keyword evidence="16" id="KW-0547">Nucleotide-binding</keyword>
<evidence type="ECO:0000256" key="17">
    <source>
        <dbReference type="ARBA" id="ARBA00022801"/>
    </source>
</evidence>
<comment type="catalytic activity">
    <reaction evidence="26">
        <text>ATP + H2O = ADP + phosphate + H(+)</text>
        <dbReference type="Rhea" id="RHEA:13065"/>
        <dbReference type="ChEBI" id="CHEBI:15377"/>
        <dbReference type="ChEBI" id="CHEBI:15378"/>
        <dbReference type="ChEBI" id="CHEBI:30616"/>
        <dbReference type="ChEBI" id="CHEBI:43474"/>
        <dbReference type="ChEBI" id="CHEBI:456216"/>
        <dbReference type="EC" id="3.6.4.13"/>
    </reaction>
    <physiologicalReaction direction="left-to-right" evidence="26">
        <dbReference type="Rhea" id="RHEA:13066"/>
    </physiologicalReaction>
</comment>
<sequence length="2535" mass="290049">MAESSRDERFLYMISCFRPRLRRFIQVQPVLDRLPSLGAEERERVRTAAQQRGEVAGAEELLRAVERGPRGCGWIREFLQALEHGGCSLAACYANPSLSLLPSPAQEAEHDLCVHLVQLLHGTLVDRMRAVPVAEKCLEMGIFQDEDVERIQTVTDNRGNRDGARELLSRIVQKKDWFSPFLVALRETQHEDLADDLSGNTGENKQNGMEQTTNEETEVTSQPGHAIEENSKLEENVDDSFSSENSVLETSIEKNSIVSDVSIGDGSVSNLNEDLGESCTTSDSDEDEVERRASPQPDLTLRDYQMEVAKPALSGENIIICLPTGSGKTRVAVYITKDHLDKKRRASEPGKVIVLVNKVPLVEQHLQTEFSPFLKRWYQVIGLSGDSQLKISFPEVVRRNDVIICTAQILENSLLNASKEDEEGVHLSDFSLIIIDECHHTQKEGVYNNIMRRYLKEKMKNRKLAKENKPLIPQPQILGLTASPGVGGAKSSSKAEEHILKICANLDACRIMTVEEHSSQLKNQVKEPSKKTVIADDKKRDPFKEKIIEIMTEIQNYCQLHPKSEFGTQTYEQWVIREERRAAKEEKRRERVCAEHLKKYNDALQINDTIRMVDAYNHLNSFYKEEKSKKTVRSDDDDDDDNDEPAVSKQDETDEFLIGLFHVKKKQLEELTGKPENENEKLIKLRNTLMEEFTKTEEPRGIIFTKTRLSAFALFQWIKDNPKFEEVGIRAHYLIGSGHKSEMKPMTQNEQREVIDKFRRGNVNLLIATTVAEEGLDIKECNIVIRYGLVTNEIAMVQARGRARADESTYALVASTGSGAVEREDVNMFREKMMYKAIQRVQKMPQEEYLNKIESFQFQSIVEKQMKAKKDQLKTYKKNPSLIKFLCKNCSKSICSGEDIQVIENMHHVSVKKDFQSHYHTRENKTLQDKQADYQTNGEIICKDCGQTRLKIIFGVVICLLLSLLLMCIILLPSRVVNTDDGPRALTLEDYLNGNFQYKTFFPYWVSDNEYLHQSAEDDIILYNVEINYATTIMTNSTMKQVNASNYVMSSDQYFIALESNYSKLWRYSYTASYHIYDLINGGFVTENQLPHKIQYISWSPVGHKLVYVYQNNIYLKQSPREAPIKITSDGKQNEIFNGIPDWVYEEEMLATKYALWWSPSGRYLAYVQFNDSDIPVIEYSYFGEDQYPRKITIPYPKAGAKNPTVKVFIVDTINSEAFGPEEVPVPEIVAASDHYFTWLTWVTDTRICVQWLKRIQNFSVLAICDFKEHLNTWDCPENQQHIEESQTGWAGGFFVSAPYFTSDSSSYYKIFSDKNGYKHIHYINGSVENAIQVTSGEWEAIYIFRVTNDAIFYSSNEFEGYPGRRNIYKISIGSKPMRKQCITCNLRKERCQYYTARFSERSKYYALICYGPGIPISTLFENRGDRELKVLEDNWELQSALQEIRLPKEEINKLEVDGITLWYKMLLPPQFDRSKKYPLLIQVYGGPCSQNVKETFSISWITYLASKEGIIVALVDGRGTAYQGDKILHAVYRRLGVYEVEDQISAVKKFIEMGFIDEKRIAIWGWSYGGYVTSLALGSGSGVFKCGMAVAPVSSWEYYASIYTERFMGLPIKSDNLEHYKNSTVMARAKNFQNVEYLLIHGTADDNVHFQNSAQIAKALVNAQVDFQAMTMKMKSIYFVAGLLLMIVQGSWQNPLQDTEEKSRSFKASQSEPIEESRQLNEVKRHSQGTFTSDYTKYLDTRRAQDFVQWLMSTKRNGQQAQEDKENDKVPDQLSSNAISKRHAEFERHAEGTYTSDITSYLEGQAAKEFIAWLVNGRGRRDFSENALVAEEMGRRHADGTFTSDINKVLDDMAAKEFLKWLINTKVTQSQNFNAKINFKDKYQASTVALSPDQKFALLQYSYKKLWRHSFIASYHIYDFNSSSILDDRLLPNDTQYISWSPVGHKLAYVWNNNIYVKASPTAEAVQITQDGEENKIFNGIPDWVYEEEMFGTNSALWWSPNGKFLAYASFNDTEVPVIEYSFYSEDTLQYPKTIKIPYPKAGATIPTVQFFIVDTTSLSDPKPVKISPPTEIESSDHYLSVVTWVTDERISLQWLRRIQNFSVLTVCDFENATWSCPKEKQLTEESKTGWIGRFQPSVPHFAPDNASYYKVFSDTAGYKHIHYINGSQAPIAITSGKWEVISIEAVTNEFLYYISNENHDMPGGRNLYKVLLESSPKFTKCVSCNLDQERCQYYSVSFSKDTQYYQLNCLGPGLPVSTMHSSTDDQVLRYLENNTELENSLKDIQMPSKKFGILNIGGYNLWYQMILPPHLDSSKKYPLLLEVYAGPCSQKVDQAFRINWATYLASTERVIVASFDGRGSGYQGDEIMHAINRRLGTFEVDDQIAAARKFSEMSYVDENRIAIWGWSYGGYVTSMVLGSGSGVFKCGIAVAPVSRWQYYDSIYTERYMGLPTANDNLENYNNSTVMARAEKFKEVEYLLIHGTADDNVHFQQSAQISKALVDAEVDFQAMTNSQSQPLHIPKCNEFYPILQIG</sequence>
<dbReference type="InterPro" id="IPR000532">
    <property type="entry name" value="Glucagon_GIP_secretin_VIP"/>
</dbReference>
<dbReference type="InterPro" id="IPR038557">
    <property type="entry name" value="RLR_C_sf"/>
</dbReference>
<keyword evidence="32" id="KW-1185">Reference proteome</keyword>
<accession>A0A8K1LV26</accession>
<keyword evidence="10" id="KW-0964">Secreted</keyword>
<feature type="region of interest" description="Disordered" evidence="27">
    <location>
        <begin position="627"/>
        <end position="649"/>
    </location>
</feature>
<keyword evidence="9" id="KW-1017">Isopeptide bond</keyword>
<comment type="caution">
    <text evidence="31">The sequence shown here is derived from an EMBL/GenBank/DDBJ whole genome shotgun (WGS) entry which is preliminary data.</text>
</comment>
<dbReference type="Pfam" id="PF11648">
    <property type="entry name" value="RIG-I_C-RD"/>
    <property type="match status" value="1"/>
</dbReference>
<keyword evidence="19" id="KW-0862">Zinc</keyword>
<evidence type="ECO:0000256" key="26">
    <source>
        <dbReference type="ARBA" id="ARBA00049390"/>
    </source>
</evidence>
<dbReference type="InterPro" id="IPR002469">
    <property type="entry name" value="Peptidase_S9B_N"/>
</dbReference>
<feature type="domain" description="Helicase C-terminal" evidence="29">
    <location>
        <begin position="688"/>
        <end position="849"/>
    </location>
</feature>
<dbReference type="InterPro" id="IPR014001">
    <property type="entry name" value="Helicase_ATP-bd"/>
</dbReference>
<evidence type="ECO:0000256" key="25">
    <source>
        <dbReference type="ARBA" id="ARBA00023180"/>
    </source>
</evidence>
<dbReference type="PROSITE" id="PS00260">
    <property type="entry name" value="GLUCAGON"/>
    <property type="match status" value="2"/>
</dbReference>
<dbReference type="GO" id="GO:0046872">
    <property type="term" value="F:metal ion binding"/>
    <property type="evidence" value="ECO:0007669"/>
    <property type="project" value="UniProtKB-KW"/>
</dbReference>
<dbReference type="GO" id="GO:0004252">
    <property type="term" value="F:serine-type endopeptidase activity"/>
    <property type="evidence" value="ECO:0007669"/>
    <property type="project" value="InterPro"/>
</dbReference>
<evidence type="ECO:0000313" key="32">
    <source>
        <dbReference type="Proteomes" id="UP000796761"/>
    </source>
</evidence>
<feature type="region of interest" description="Disordered" evidence="27">
    <location>
        <begin position="267"/>
        <end position="297"/>
    </location>
</feature>
<evidence type="ECO:0000256" key="7">
    <source>
        <dbReference type="ARBA" id="ARBA00012552"/>
    </source>
</evidence>
<comment type="subcellular location">
    <subcellularLocation>
        <location evidence="1">Cell projection</location>
        <location evidence="1">Invadopodium membrane</location>
        <topology evidence="1">Single-pass type II membrane protein</topology>
    </subcellularLocation>
    <subcellularLocation>
        <location evidence="2">Cell projection</location>
        <location evidence="2">Lamellipodium membrane</location>
        <topology evidence="2">Single-pass type II membrane protein</topology>
    </subcellularLocation>
    <subcellularLocation>
        <location evidence="3">Cytoplasm</location>
    </subcellularLocation>
    <subcellularLocation>
        <location evidence="4">Secreted</location>
    </subcellularLocation>
</comment>
<keyword evidence="20" id="KW-0067">ATP-binding</keyword>
<dbReference type="Pfam" id="PF00271">
    <property type="entry name" value="Helicase_C"/>
    <property type="match status" value="1"/>
</dbReference>
<dbReference type="InterPro" id="IPR031964">
    <property type="entry name" value="CARD_dom"/>
</dbReference>
<dbReference type="GO" id="GO:0045087">
    <property type="term" value="P:innate immune response"/>
    <property type="evidence" value="ECO:0007669"/>
    <property type="project" value="UniProtKB-KW"/>
</dbReference>
<keyword evidence="15" id="KW-0677">Repeat</keyword>
<feature type="compositionally biased region" description="Basic and acidic residues" evidence="27">
    <location>
        <begin position="1716"/>
        <end position="1726"/>
    </location>
</feature>
<evidence type="ECO:0000256" key="1">
    <source>
        <dbReference type="ARBA" id="ARBA00004341"/>
    </source>
</evidence>
<feature type="compositionally biased region" description="Basic and acidic residues" evidence="27">
    <location>
        <begin position="1763"/>
        <end position="1772"/>
    </location>
</feature>
<dbReference type="FunFam" id="3.40.50.300:FF:000893">
    <property type="entry name" value="Interferon-induced with helicase C domain 1"/>
    <property type="match status" value="1"/>
</dbReference>
<feature type="compositionally biased region" description="Acidic residues" evidence="27">
    <location>
        <begin position="635"/>
        <end position="644"/>
    </location>
</feature>
<evidence type="ECO:0000256" key="9">
    <source>
        <dbReference type="ARBA" id="ARBA00022499"/>
    </source>
</evidence>
<dbReference type="GO" id="GO:0006508">
    <property type="term" value="P:proteolysis"/>
    <property type="evidence" value="ECO:0007669"/>
    <property type="project" value="UniProtKB-KW"/>
</dbReference>
<dbReference type="EC" id="3.6.4.13" evidence="7"/>
<dbReference type="CDD" id="cd08819">
    <property type="entry name" value="CARD_MDA5_r2"/>
    <property type="match status" value="1"/>
</dbReference>
<dbReference type="InterPro" id="IPR011029">
    <property type="entry name" value="DEATH-like_dom_sf"/>
</dbReference>
<comment type="similarity">
    <text evidence="6">Belongs to the glucagon family.</text>
</comment>
<evidence type="ECO:0000256" key="2">
    <source>
        <dbReference type="ARBA" id="ARBA00004485"/>
    </source>
</evidence>
<reference evidence="31" key="1">
    <citation type="submission" date="2019-04" db="EMBL/GenBank/DDBJ databases">
        <title>Genome assembly of Zosterops borbonicus 15179.</title>
        <authorList>
            <person name="Leroy T."/>
            <person name="Anselmetti Y."/>
            <person name="Tilak M.-K."/>
            <person name="Nabholz B."/>
        </authorList>
    </citation>
    <scope>NUCLEOTIDE SEQUENCE</scope>
    <source>
        <strain evidence="31">HGM_15179</strain>
        <tissue evidence="31">Muscle</tissue>
    </source>
</reference>
<dbReference type="GO" id="GO:0005524">
    <property type="term" value="F:ATP binding"/>
    <property type="evidence" value="ECO:0007669"/>
    <property type="project" value="UniProtKB-KW"/>
</dbReference>
<dbReference type="SUPFAM" id="SSF82171">
    <property type="entry name" value="DPP6 N-terminal domain-like"/>
    <property type="match status" value="2"/>
</dbReference>
<dbReference type="Gene3D" id="1.10.533.10">
    <property type="entry name" value="Death Domain, Fas"/>
    <property type="match status" value="2"/>
</dbReference>
<feature type="compositionally biased region" description="Polar residues" evidence="27">
    <location>
        <begin position="198"/>
        <end position="212"/>
    </location>
</feature>
<dbReference type="Pfam" id="PF16739">
    <property type="entry name" value="CARD_2"/>
    <property type="match status" value="2"/>
</dbReference>
<evidence type="ECO:0000256" key="12">
    <source>
        <dbReference type="ARBA" id="ARBA00022588"/>
    </source>
</evidence>
<dbReference type="Pfam" id="PF00930">
    <property type="entry name" value="DPPIV_N"/>
    <property type="match status" value="2"/>
</dbReference>
<evidence type="ECO:0000256" key="8">
    <source>
        <dbReference type="ARBA" id="ARBA00022490"/>
    </source>
</evidence>
<name>A0A8K1LV26_9PASS</name>
<keyword evidence="11" id="KW-0597">Phosphoprotein</keyword>
<dbReference type="InterPro" id="IPR001650">
    <property type="entry name" value="Helicase_C-like"/>
</dbReference>
<dbReference type="CDD" id="cd18802">
    <property type="entry name" value="SF2_C_dicer"/>
    <property type="match status" value="1"/>
</dbReference>
<keyword evidence="12" id="KW-0399">Innate immunity</keyword>
<dbReference type="Gene3D" id="1.20.1320.30">
    <property type="match status" value="1"/>
</dbReference>
<dbReference type="InterPro" id="IPR002471">
    <property type="entry name" value="Pept_S9_AS"/>
</dbReference>
<dbReference type="SUPFAM" id="SSF52540">
    <property type="entry name" value="P-loop containing nucleoside triphosphate hydrolases"/>
    <property type="match status" value="1"/>
</dbReference>
<dbReference type="Gene3D" id="2.140.10.30">
    <property type="entry name" value="Dipeptidylpeptidase IV, N-terminal domain"/>
    <property type="match status" value="2"/>
</dbReference>
<dbReference type="InterPro" id="IPR050278">
    <property type="entry name" value="Serine_Prot_S9B/DPPIV"/>
</dbReference>
<dbReference type="CDD" id="cd08818">
    <property type="entry name" value="CARD_MDA5_r1"/>
    <property type="match status" value="1"/>
</dbReference>
<dbReference type="EMBL" id="SWJQ01000001">
    <property type="protein sequence ID" value="TRZ27031.1"/>
    <property type="molecule type" value="Genomic_DNA"/>
</dbReference>
<evidence type="ECO:0000259" key="28">
    <source>
        <dbReference type="PROSITE" id="PS51192"/>
    </source>
</evidence>
<dbReference type="InterPro" id="IPR021673">
    <property type="entry name" value="RLR_CTR"/>
</dbReference>
<dbReference type="GO" id="GO:0005737">
    <property type="term" value="C:cytoplasm"/>
    <property type="evidence" value="ECO:0007669"/>
    <property type="project" value="UniProtKB-SubCell"/>
</dbReference>
<evidence type="ECO:0000256" key="4">
    <source>
        <dbReference type="ARBA" id="ARBA00004613"/>
    </source>
</evidence>
<keyword evidence="23" id="KW-0694">RNA-binding</keyword>
<dbReference type="PROSITE" id="PS51192">
    <property type="entry name" value="HELICASE_ATP_BIND_1"/>
    <property type="match status" value="1"/>
</dbReference>
<dbReference type="InterPro" id="IPR029058">
    <property type="entry name" value="AB_hydrolase_fold"/>
</dbReference>
<dbReference type="GO" id="GO:0003677">
    <property type="term" value="F:DNA binding"/>
    <property type="evidence" value="ECO:0007669"/>
    <property type="project" value="InterPro"/>
</dbReference>
<keyword evidence="13" id="KW-0645">Protease</keyword>
<proteinExistence type="inferred from homology"/>
<evidence type="ECO:0000259" key="29">
    <source>
        <dbReference type="PROSITE" id="PS51194"/>
    </source>
</evidence>
<dbReference type="Pfam" id="PF04851">
    <property type="entry name" value="ResIII"/>
    <property type="match status" value="1"/>
</dbReference>
<dbReference type="SMART" id="SM00490">
    <property type="entry name" value="HELICc"/>
    <property type="match status" value="1"/>
</dbReference>
<dbReference type="GO" id="GO:0003724">
    <property type="term" value="F:RNA helicase activity"/>
    <property type="evidence" value="ECO:0007669"/>
    <property type="project" value="UniProtKB-EC"/>
</dbReference>
<keyword evidence="17" id="KW-0378">Hydrolase</keyword>
<keyword evidence="21" id="KW-0832">Ubl conjugation</keyword>
<feature type="domain" description="Helicase ATP-binding" evidence="28">
    <location>
        <begin position="309"/>
        <end position="502"/>
    </location>
</feature>
<evidence type="ECO:0000256" key="6">
    <source>
        <dbReference type="ARBA" id="ARBA00008369"/>
    </source>
</evidence>
<evidence type="ECO:0000256" key="20">
    <source>
        <dbReference type="ARBA" id="ARBA00022840"/>
    </source>
</evidence>
<dbReference type="FunFam" id="3.40.50.300:FF:000736">
    <property type="entry name" value="Interferon-induced helicase C domain-containing protein 1"/>
    <property type="match status" value="1"/>
</dbReference>
<feature type="region of interest" description="Disordered" evidence="27">
    <location>
        <begin position="1699"/>
        <end position="1728"/>
    </location>
</feature>
<evidence type="ECO:0000256" key="24">
    <source>
        <dbReference type="ARBA" id="ARBA00023118"/>
    </source>
</evidence>
<evidence type="ECO:0000256" key="19">
    <source>
        <dbReference type="ARBA" id="ARBA00022833"/>
    </source>
</evidence>
<feature type="compositionally biased region" description="Basic and acidic residues" evidence="27">
    <location>
        <begin position="226"/>
        <end position="235"/>
    </location>
</feature>
<evidence type="ECO:0000256" key="3">
    <source>
        <dbReference type="ARBA" id="ARBA00004496"/>
    </source>
</evidence>
<dbReference type="CDD" id="cd12090">
    <property type="entry name" value="MDA5_ID"/>
    <property type="match status" value="1"/>
</dbReference>
<dbReference type="SUPFAM" id="SSF53474">
    <property type="entry name" value="alpha/beta-Hydrolases"/>
    <property type="match status" value="2"/>
</dbReference>
<organism evidence="31 32">
    <name type="scientific">Zosterops borbonicus</name>
    <dbReference type="NCBI Taxonomy" id="364589"/>
    <lineage>
        <taxon>Eukaryota</taxon>
        <taxon>Metazoa</taxon>
        <taxon>Chordata</taxon>
        <taxon>Craniata</taxon>
        <taxon>Vertebrata</taxon>
        <taxon>Euteleostomi</taxon>
        <taxon>Archelosauria</taxon>
        <taxon>Archosauria</taxon>
        <taxon>Dinosauria</taxon>
        <taxon>Saurischia</taxon>
        <taxon>Theropoda</taxon>
        <taxon>Coelurosauria</taxon>
        <taxon>Aves</taxon>
        <taxon>Neognathae</taxon>
        <taxon>Neoaves</taxon>
        <taxon>Telluraves</taxon>
        <taxon>Australaves</taxon>
        <taxon>Passeriformes</taxon>
        <taxon>Sylvioidea</taxon>
        <taxon>Zosteropidae</taxon>
        <taxon>Zosterops</taxon>
    </lineage>
</organism>
<dbReference type="Gene3D" id="2.170.150.30">
    <property type="entry name" value="RIG-I-like receptor, C-terminal regulatory domain"/>
    <property type="match status" value="1"/>
</dbReference>
<dbReference type="Pfam" id="PF00123">
    <property type="entry name" value="Hormone_2"/>
    <property type="match status" value="2"/>
</dbReference>
<dbReference type="GO" id="GO:0005576">
    <property type="term" value="C:extracellular region"/>
    <property type="evidence" value="ECO:0007669"/>
    <property type="project" value="UniProtKB-SubCell"/>
</dbReference>
<comment type="similarity">
    <text evidence="5">Belongs to the helicase family. RLR subfamily.</text>
</comment>
<evidence type="ECO:0000256" key="5">
    <source>
        <dbReference type="ARBA" id="ARBA00006866"/>
    </source>
</evidence>
<gene>
    <name evidence="31" type="ORF">HGM15179_000076</name>
</gene>
<dbReference type="SMART" id="SM00487">
    <property type="entry name" value="DEXDc"/>
    <property type="match status" value="1"/>
</dbReference>
<dbReference type="InterPro" id="IPR041204">
    <property type="entry name" value="RIG-I-like_C"/>
</dbReference>
<feature type="domain" description="RLR CTR" evidence="30">
    <location>
        <begin position="873"/>
        <end position="1008"/>
    </location>
</feature>
<dbReference type="FunFam" id="3.40.50.1820:FF:000003">
    <property type="entry name" value="Dipeptidyl peptidase 4"/>
    <property type="match status" value="2"/>
</dbReference>
<dbReference type="Pfam" id="PF18119">
    <property type="entry name" value="RIG-I_C"/>
    <property type="match status" value="1"/>
</dbReference>
<evidence type="ECO:0000256" key="21">
    <source>
        <dbReference type="ARBA" id="ARBA00022843"/>
    </source>
</evidence>
<dbReference type="PANTHER" id="PTHR11731">
    <property type="entry name" value="PROTEASE FAMILY S9B,C DIPEPTIDYL-PEPTIDASE IV-RELATED"/>
    <property type="match status" value="1"/>
</dbReference>
<feature type="region of interest" description="Disordered" evidence="27">
    <location>
        <begin position="193"/>
        <end position="246"/>
    </location>
</feature>
<dbReference type="PANTHER" id="PTHR11731:SF136">
    <property type="entry name" value="PROLYL ENDOPEPTIDASE FAP"/>
    <property type="match status" value="1"/>
</dbReference>
<evidence type="ECO:0000256" key="27">
    <source>
        <dbReference type="SAM" id="MobiDB-lite"/>
    </source>
</evidence>
<dbReference type="SMART" id="SM00070">
    <property type="entry name" value="GLUCA"/>
    <property type="match status" value="3"/>
</dbReference>
<keyword evidence="8" id="KW-0963">Cytoplasm</keyword>
<evidence type="ECO:0000256" key="14">
    <source>
        <dbReference type="ARBA" id="ARBA00022723"/>
    </source>
</evidence>
<dbReference type="GO" id="GO:0003723">
    <property type="term" value="F:RNA binding"/>
    <property type="evidence" value="ECO:0007669"/>
    <property type="project" value="UniProtKB-KW"/>
</dbReference>
<dbReference type="OrthoDB" id="16520at2759"/>
<keyword evidence="22" id="KW-0391">Immunity</keyword>
<dbReference type="GO" id="GO:0005179">
    <property type="term" value="F:hormone activity"/>
    <property type="evidence" value="ECO:0007669"/>
    <property type="project" value="InterPro"/>
</dbReference>
<dbReference type="Proteomes" id="UP000796761">
    <property type="component" value="Unassembled WGS sequence"/>
</dbReference>
<dbReference type="Pfam" id="PF00326">
    <property type="entry name" value="Peptidase_S9"/>
    <property type="match status" value="2"/>
</dbReference>
<evidence type="ECO:0000256" key="16">
    <source>
        <dbReference type="ARBA" id="ARBA00022741"/>
    </source>
</evidence>
<dbReference type="PROSITE" id="PS00708">
    <property type="entry name" value="PRO_ENDOPEP_SER"/>
    <property type="match status" value="2"/>
</dbReference>
<protein>
    <recommendedName>
        <fullName evidence="7">RNA helicase</fullName>
        <ecNumber evidence="7">3.6.4.13</ecNumber>
    </recommendedName>
</protein>
<dbReference type="GO" id="GO:0051607">
    <property type="term" value="P:defense response to virus"/>
    <property type="evidence" value="ECO:0007669"/>
    <property type="project" value="UniProtKB-KW"/>
</dbReference>
<keyword evidence="24" id="KW-0051">Antiviral defense</keyword>
<dbReference type="CDD" id="cd18074">
    <property type="entry name" value="DEXHc_RLR-2"/>
    <property type="match status" value="1"/>
</dbReference>
<evidence type="ECO:0000256" key="18">
    <source>
        <dbReference type="ARBA" id="ARBA00022806"/>
    </source>
</evidence>
<dbReference type="InterPro" id="IPR006935">
    <property type="entry name" value="Helicase/UvrB_N"/>
</dbReference>
<keyword evidence="14" id="KW-0479">Metal-binding</keyword>
<dbReference type="Gene3D" id="3.40.50.300">
    <property type="entry name" value="P-loop containing nucleotide triphosphate hydrolases"/>
    <property type="match status" value="2"/>
</dbReference>
<dbReference type="GO" id="GO:0031258">
    <property type="term" value="C:lamellipodium membrane"/>
    <property type="evidence" value="ECO:0007669"/>
    <property type="project" value="UniProtKB-SubCell"/>
</dbReference>
<dbReference type="Gene3D" id="3.40.50.1820">
    <property type="entry name" value="alpha/beta hydrolase"/>
    <property type="match status" value="2"/>
</dbReference>
<dbReference type="GO" id="GO:0008239">
    <property type="term" value="F:dipeptidyl-peptidase activity"/>
    <property type="evidence" value="ECO:0007669"/>
    <property type="project" value="TreeGrafter"/>
</dbReference>
<evidence type="ECO:0000256" key="23">
    <source>
        <dbReference type="ARBA" id="ARBA00022884"/>
    </source>
</evidence>
<dbReference type="SUPFAM" id="SSF47986">
    <property type="entry name" value="DEATH domain"/>
    <property type="match status" value="1"/>
</dbReference>
<evidence type="ECO:0000313" key="31">
    <source>
        <dbReference type="EMBL" id="TRZ27031.1"/>
    </source>
</evidence>
<keyword evidence="18" id="KW-0347">Helicase</keyword>
<dbReference type="InterPro" id="IPR027417">
    <property type="entry name" value="P-loop_NTPase"/>
</dbReference>
<evidence type="ECO:0000256" key="22">
    <source>
        <dbReference type="ARBA" id="ARBA00022859"/>
    </source>
</evidence>
<dbReference type="PROSITE" id="PS51789">
    <property type="entry name" value="RLR_CTR"/>
    <property type="match status" value="1"/>
</dbReference>
<evidence type="ECO:0000256" key="15">
    <source>
        <dbReference type="ARBA" id="ARBA00022737"/>
    </source>
</evidence>
<evidence type="ECO:0000259" key="30">
    <source>
        <dbReference type="PROSITE" id="PS51789"/>
    </source>
</evidence>
<evidence type="ECO:0000256" key="13">
    <source>
        <dbReference type="ARBA" id="ARBA00022670"/>
    </source>
</evidence>
<dbReference type="Gene3D" id="6.10.250.590">
    <property type="match status" value="2"/>
</dbReference>
<keyword evidence="25" id="KW-0325">Glycoprotein</keyword>